<keyword evidence="6" id="KW-0406">Ion transport</keyword>
<evidence type="ECO:0000256" key="1">
    <source>
        <dbReference type="ARBA" id="ARBA00004141"/>
    </source>
</evidence>
<keyword evidence="4 8" id="KW-0812">Transmembrane</keyword>
<proteinExistence type="inferred from homology"/>
<feature type="transmembrane region" description="Helical" evidence="8">
    <location>
        <begin position="406"/>
        <end position="427"/>
    </location>
</feature>
<sequence length="606" mass="68216">MIVKMEKYIFLIFHQEYKEFLYKLRSLGVVHIGETQNPKDVATLQETIEARKDLKATMRAVKSFQDMENITESPVAKTERSMEEGLESLKEAQYLLQRRNELEQEFAAKQREVNDMSNWGDFDMSTIQKLRDNGYIIDFFSTTKSNFKEDWEDKYNAVVINNVRSNVYFITINKQGEDYLKPEADLIRMPNKSLSEFEAELNSIENLQVENIKGLRHFANNRLWELEEYDKQLESSFDFSNALIQAESQASETVKVLQGWVPEESVETLEQTLEAGGYFFKKMEIEEGDKIPVKLKNNAFARFFEPITEMFSLPNYTEIDPTPLFAPFFLLFFGLCFGDAGYGLLLLIAATIGKIKSDSKGVKNVCTLLQYLGGGALVIGLMVGTVFGVTLPYARKESFILNQDNLMTLSIIIGLIQILFGKFIAALKVKKQQGLKYSLSRFAWVLVLIAAGAALILPVLIAGISPTVIYVCWGVAIAGLLVAFFYNSPGKNPLINVGAGLWNTYNMASGLLGDTLSYIRLFAIGLTSGILGSVFNSLAIDTTATAPWYIRFPLMLLILLIGHGLNMGLAIISSLVHPLRLTFVEFYKNNEFEGGGKPYSPFRIKK</sequence>
<dbReference type="RefSeq" id="WP_018360952.1">
    <property type="nucleotide sequence ID" value="NZ_UGTI01000001.1"/>
</dbReference>
<evidence type="ECO:0000313" key="10">
    <source>
        <dbReference type="Proteomes" id="UP000254263"/>
    </source>
</evidence>
<feature type="transmembrane region" description="Helical" evidence="8">
    <location>
        <begin position="518"/>
        <end position="540"/>
    </location>
</feature>
<dbReference type="Proteomes" id="UP000254263">
    <property type="component" value="Unassembled WGS sequence"/>
</dbReference>
<dbReference type="InterPro" id="IPR002490">
    <property type="entry name" value="V-ATPase_116kDa_su"/>
</dbReference>
<keyword evidence="7 8" id="KW-0472">Membrane</keyword>
<dbReference type="PANTHER" id="PTHR11629:SF63">
    <property type="entry name" value="V-TYPE PROTON ATPASE SUBUNIT A"/>
    <property type="match status" value="1"/>
</dbReference>
<evidence type="ECO:0000256" key="5">
    <source>
        <dbReference type="ARBA" id="ARBA00022989"/>
    </source>
</evidence>
<evidence type="ECO:0000256" key="2">
    <source>
        <dbReference type="ARBA" id="ARBA00009904"/>
    </source>
</evidence>
<keyword evidence="5 8" id="KW-1133">Transmembrane helix</keyword>
<comment type="subcellular location">
    <subcellularLocation>
        <location evidence="1">Membrane</location>
        <topology evidence="1">Multi-pass membrane protein</topology>
    </subcellularLocation>
</comment>
<dbReference type="GO" id="GO:0051117">
    <property type="term" value="F:ATPase binding"/>
    <property type="evidence" value="ECO:0007669"/>
    <property type="project" value="TreeGrafter"/>
</dbReference>
<dbReference type="PANTHER" id="PTHR11629">
    <property type="entry name" value="VACUOLAR PROTON ATPASES"/>
    <property type="match status" value="1"/>
</dbReference>
<accession>A0A379DIU8</accession>
<name>A0A379DIU8_9PORP</name>
<organism evidence="9 10">
    <name type="scientific">Porphyromonas macacae</name>
    <dbReference type="NCBI Taxonomy" id="28115"/>
    <lineage>
        <taxon>Bacteria</taxon>
        <taxon>Pseudomonadati</taxon>
        <taxon>Bacteroidota</taxon>
        <taxon>Bacteroidia</taxon>
        <taxon>Bacteroidales</taxon>
        <taxon>Porphyromonadaceae</taxon>
        <taxon>Porphyromonas</taxon>
    </lineage>
</organism>
<dbReference type="GO" id="GO:0007035">
    <property type="term" value="P:vacuolar acidification"/>
    <property type="evidence" value="ECO:0007669"/>
    <property type="project" value="TreeGrafter"/>
</dbReference>
<evidence type="ECO:0000313" key="9">
    <source>
        <dbReference type="EMBL" id="SUB77927.1"/>
    </source>
</evidence>
<feature type="transmembrane region" description="Helical" evidence="8">
    <location>
        <begin position="371"/>
        <end position="394"/>
    </location>
</feature>
<evidence type="ECO:0000256" key="3">
    <source>
        <dbReference type="ARBA" id="ARBA00022448"/>
    </source>
</evidence>
<feature type="transmembrane region" description="Helical" evidence="8">
    <location>
        <begin position="467"/>
        <end position="486"/>
    </location>
</feature>
<feature type="transmembrane region" description="Helical" evidence="8">
    <location>
        <begin position="324"/>
        <end position="350"/>
    </location>
</feature>
<dbReference type="EMBL" id="UGTI01000001">
    <property type="protein sequence ID" value="SUB77927.1"/>
    <property type="molecule type" value="Genomic_DNA"/>
</dbReference>
<evidence type="ECO:0000256" key="4">
    <source>
        <dbReference type="ARBA" id="ARBA00022692"/>
    </source>
</evidence>
<feature type="transmembrane region" description="Helical" evidence="8">
    <location>
        <begin position="552"/>
        <end position="576"/>
    </location>
</feature>
<feature type="transmembrane region" description="Helical" evidence="8">
    <location>
        <begin position="439"/>
        <end position="461"/>
    </location>
</feature>
<evidence type="ECO:0000256" key="6">
    <source>
        <dbReference type="ARBA" id="ARBA00023065"/>
    </source>
</evidence>
<gene>
    <name evidence="9" type="ORF">NCTC13100_01077</name>
</gene>
<dbReference type="AlphaFoldDB" id="A0A379DIU8"/>
<dbReference type="GO" id="GO:0046961">
    <property type="term" value="F:proton-transporting ATPase activity, rotational mechanism"/>
    <property type="evidence" value="ECO:0007669"/>
    <property type="project" value="InterPro"/>
</dbReference>
<evidence type="ECO:0000256" key="8">
    <source>
        <dbReference type="SAM" id="Phobius"/>
    </source>
</evidence>
<dbReference type="GO" id="GO:0033179">
    <property type="term" value="C:proton-transporting V-type ATPase, V0 domain"/>
    <property type="evidence" value="ECO:0007669"/>
    <property type="project" value="InterPro"/>
</dbReference>
<protein>
    <submittedName>
        <fullName evidence="9">V-type ATP synthase subunit I</fullName>
    </submittedName>
</protein>
<reference evidence="9 10" key="1">
    <citation type="submission" date="2018-06" db="EMBL/GenBank/DDBJ databases">
        <authorList>
            <consortium name="Pathogen Informatics"/>
            <person name="Doyle S."/>
        </authorList>
    </citation>
    <scope>NUCLEOTIDE SEQUENCE [LARGE SCALE GENOMIC DNA]</scope>
    <source>
        <strain evidence="9 10">NCTC13100</strain>
    </source>
</reference>
<keyword evidence="3" id="KW-0813">Transport</keyword>
<evidence type="ECO:0000256" key="7">
    <source>
        <dbReference type="ARBA" id="ARBA00023136"/>
    </source>
</evidence>
<dbReference type="Pfam" id="PF01496">
    <property type="entry name" value="V_ATPase_I"/>
    <property type="match status" value="1"/>
</dbReference>
<comment type="similarity">
    <text evidence="2">Belongs to the V-ATPase 116 kDa subunit family.</text>
</comment>
<dbReference type="GO" id="GO:0016471">
    <property type="term" value="C:vacuolar proton-transporting V-type ATPase complex"/>
    <property type="evidence" value="ECO:0007669"/>
    <property type="project" value="TreeGrafter"/>
</dbReference>